<keyword evidence="4" id="KW-0812">Transmembrane</keyword>
<evidence type="ECO:0000256" key="3">
    <source>
        <dbReference type="RuleBase" id="RU000363"/>
    </source>
</evidence>
<evidence type="ECO:0000256" key="2">
    <source>
        <dbReference type="ARBA" id="ARBA00023002"/>
    </source>
</evidence>
<dbReference type="EMBL" id="JADOUF010000001">
    <property type="protein sequence ID" value="MBG6134478.1"/>
    <property type="molecule type" value="Genomic_DNA"/>
</dbReference>
<dbReference type="PRINTS" id="PR00081">
    <property type="entry name" value="GDHRDH"/>
</dbReference>
<dbReference type="PROSITE" id="PS51318">
    <property type="entry name" value="TAT"/>
    <property type="match status" value="1"/>
</dbReference>
<dbReference type="InterPro" id="IPR006311">
    <property type="entry name" value="TAT_signal"/>
</dbReference>
<keyword evidence="7" id="KW-1185">Reference proteome</keyword>
<evidence type="ECO:0000313" key="7">
    <source>
        <dbReference type="Proteomes" id="UP000622552"/>
    </source>
</evidence>
<dbReference type="Gene3D" id="3.40.50.720">
    <property type="entry name" value="NAD(P)-binding Rossmann-like Domain"/>
    <property type="match status" value="1"/>
</dbReference>
<evidence type="ECO:0000259" key="5">
    <source>
        <dbReference type="SMART" id="SM00822"/>
    </source>
</evidence>
<feature type="domain" description="Ketoreductase" evidence="5">
    <location>
        <begin position="63"/>
        <end position="244"/>
    </location>
</feature>
<accession>A0A8J7G6A5</accession>
<dbReference type="SMART" id="SM00822">
    <property type="entry name" value="PKS_KR"/>
    <property type="match status" value="1"/>
</dbReference>
<dbReference type="InterPro" id="IPR057326">
    <property type="entry name" value="KR_dom"/>
</dbReference>
<dbReference type="Pfam" id="PF00106">
    <property type="entry name" value="adh_short"/>
    <property type="match status" value="1"/>
</dbReference>
<keyword evidence="4" id="KW-0472">Membrane</keyword>
<sequence length="318" mass="32825">MDAEDTGAADAGTKKHSRRRILTTGAVGVGGVLAGVVGGVALAQAGSPTPVIRPSGSRRFEGKTVLITGGTSGIGRAAARQFAAEGGKVGFCGRREALGRQVENEIRSAGGEATYIRADVRSEDDVRRFVNQVASTYGGLDVCFNNAGITQQKALHEYSAAEWDDVVGTNLRGNFLALRYEIPHLLTRGGGVVLVTSSSNAISTAAGRSAYAAAKRGLVGLVQSAAADYAAKNIRINALLPGTTNTELVRRAAGAMDLPDSVWEVMATTWGKSNVPGLGRMASADEVAAFAVTLASPDFPYMTAAQMVFDGGKTAFGG</sequence>
<protein>
    <submittedName>
        <fullName evidence="6">NAD(P)-dependent dehydrogenase (Short-subunit alcohol dehydrogenase family)</fullName>
    </submittedName>
</protein>
<organism evidence="6 7">
    <name type="scientific">Longispora fulva</name>
    <dbReference type="NCBI Taxonomy" id="619741"/>
    <lineage>
        <taxon>Bacteria</taxon>
        <taxon>Bacillati</taxon>
        <taxon>Actinomycetota</taxon>
        <taxon>Actinomycetes</taxon>
        <taxon>Micromonosporales</taxon>
        <taxon>Micromonosporaceae</taxon>
        <taxon>Longispora</taxon>
    </lineage>
</organism>
<name>A0A8J7G6A5_9ACTN</name>
<dbReference type="RefSeq" id="WP_197001717.1">
    <property type="nucleotide sequence ID" value="NZ_BONS01000027.1"/>
</dbReference>
<gene>
    <name evidence="6" type="ORF">IW245_000672</name>
</gene>
<evidence type="ECO:0000313" key="6">
    <source>
        <dbReference type="EMBL" id="MBG6134478.1"/>
    </source>
</evidence>
<comment type="caution">
    <text evidence="6">The sequence shown here is derived from an EMBL/GenBank/DDBJ whole genome shotgun (WGS) entry which is preliminary data.</text>
</comment>
<keyword evidence="2" id="KW-0560">Oxidoreductase</keyword>
<feature type="transmembrane region" description="Helical" evidence="4">
    <location>
        <begin position="21"/>
        <end position="43"/>
    </location>
</feature>
<dbReference type="InterPro" id="IPR020904">
    <property type="entry name" value="Sc_DH/Rdtase_CS"/>
</dbReference>
<dbReference type="PROSITE" id="PS00061">
    <property type="entry name" value="ADH_SHORT"/>
    <property type="match status" value="1"/>
</dbReference>
<dbReference type="CDD" id="cd05233">
    <property type="entry name" value="SDR_c"/>
    <property type="match status" value="1"/>
</dbReference>
<evidence type="ECO:0000256" key="1">
    <source>
        <dbReference type="ARBA" id="ARBA00006484"/>
    </source>
</evidence>
<dbReference type="Proteomes" id="UP000622552">
    <property type="component" value="Unassembled WGS sequence"/>
</dbReference>
<reference evidence="6" key="1">
    <citation type="submission" date="2020-11" db="EMBL/GenBank/DDBJ databases">
        <title>Sequencing the genomes of 1000 actinobacteria strains.</title>
        <authorList>
            <person name="Klenk H.-P."/>
        </authorList>
    </citation>
    <scope>NUCLEOTIDE SEQUENCE</scope>
    <source>
        <strain evidence="6">DSM 45356</strain>
    </source>
</reference>
<dbReference type="FunFam" id="3.40.50.720:FF:000084">
    <property type="entry name" value="Short-chain dehydrogenase reductase"/>
    <property type="match status" value="1"/>
</dbReference>
<proteinExistence type="inferred from homology"/>
<keyword evidence="4" id="KW-1133">Transmembrane helix</keyword>
<dbReference type="PANTHER" id="PTHR24321">
    <property type="entry name" value="DEHYDROGENASES, SHORT CHAIN"/>
    <property type="match status" value="1"/>
</dbReference>
<evidence type="ECO:0000256" key="4">
    <source>
        <dbReference type="SAM" id="Phobius"/>
    </source>
</evidence>
<dbReference type="AlphaFoldDB" id="A0A8J7G6A5"/>
<dbReference type="PANTHER" id="PTHR24321:SF11">
    <property type="entry name" value="BLR0893 PROTEIN"/>
    <property type="match status" value="1"/>
</dbReference>
<dbReference type="GO" id="GO:0016491">
    <property type="term" value="F:oxidoreductase activity"/>
    <property type="evidence" value="ECO:0007669"/>
    <property type="project" value="UniProtKB-KW"/>
</dbReference>
<dbReference type="PRINTS" id="PR00080">
    <property type="entry name" value="SDRFAMILY"/>
</dbReference>
<dbReference type="SUPFAM" id="SSF51735">
    <property type="entry name" value="NAD(P)-binding Rossmann-fold domains"/>
    <property type="match status" value="1"/>
</dbReference>
<dbReference type="InterPro" id="IPR036291">
    <property type="entry name" value="NAD(P)-bd_dom_sf"/>
</dbReference>
<comment type="similarity">
    <text evidence="1 3">Belongs to the short-chain dehydrogenases/reductases (SDR) family.</text>
</comment>
<dbReference type="InterPro" id="IPR002347">
    <property type="entry name" value="SDR_fam"/>
</dbReference>